<dbReference type="RefSeq" id="WP_135390372.1">
    <property type="nucleotide sequence ID" value="NZ_PGGK01000015.1"/>
</dbReference>
<sequence length="350" mass="40626">MYESIRHNPDIWAKFIGKDEELIMHSGVDSCFDFGRCQLSDVLSPDVSRSLIDSGFEVVLPEEKKFALCLTHDVDDIYPPLPHTLLSMFHSVKGANMSQLKKHALWRFNGKDYSPYLNFREIMDIEESYGAKSSFYFLTAEKDPRRFRYDIEDAGSYMGEIIDRECEVGLHGGYFSYANYDDLVKEKQKLENVLGSEVIGFRNHYLRFKMTDSWEVLSKAGFKYDSTLGFNNAVGFRNGLCHPFRPYDAGTGKSLDILEIPLIVMDSALFNCTSSFKDSWELIKGILDTGEKYNGIITLLWHNSSFSTPFRKDWRNLYIKILDYCNQKNAWITSGEDIYRWWDNTYINYS</sequence>
<evidence type="ECO:0000313" key="1">
    <source>
        <dbReference type="EMBL" id="TGC07436.1"/>
    </source>
</evidence>
<dbReference type="Proteomes" id="UP000297295">
    <property type="component" value="Unassembled WGS sequence"/>
</dbReference>
<evidence type="ECO:0000313" key="2">
    <source>
        <dbReference type="Proteomes" id="UP000297295"/>
    </source>
</evidence>
<accession>A0A4E0QQE3</accession>
<keyword evidence="2" id="KW-1185">Reference proteome</keyword>
<evidence type="ECO:0008006" key="3">
    <source>
        <dbReference type="Google" id="ProtNLM"/>
    </source>
</evidence>
<dbReference type="SUPFAM" id="SSF88713">
    <property type="entry name" value="Glycoside hydrolase/deacetylase"/>
    <property type="match status" value="1"/>
</dbReference>
<dbReference type="GO" id="GO:0005975">
    <property type="term" value="P:carbohydrate metabolic process"/>
    <property type="evidence" value="ECO:0007669"/>
    <property type="project" value="InterPro"/>
</dbReference>
<comment type="caution">
    <text evidence="1">The sequence shown here is derived from an EMBL/GenBank/DDBJ whole genome shotgun (WGS) entry which is preliminary data.</text>
</comment>
<dbReference type="Gene3D" id="3.20.20.370">
    <property type="entry name" value="Glycoside hydrolase/deacetylase"/>
    <property type="match status" value="1"/>
</dbReference>
<reference evidence="1 2" key="1">
    <citation type="submission" date="2017-11" db="EMBL/GenBank/DDBJ databases">
        <title>Isolation and Characterization of Methanogenic Archaea from Saline Meromictic Lake at Siberia.</title>
        <authorList>
            <person name="Shen Y."/>
            <person name="Huang H.-H."/>
            <person name="Lai M.-C."/>
            <person name="Chen S.-C."/>
        </authorList>
    </citation>
    <scope>NUCLEOTIDE SEQUENCE [LARGE SCALE GENOMIC DNA]</scope>
    <source>
        <strain evidence="1 2">SY-01</strain>
    </source>
</reference>
<dbReference type="OrthoDB" id="371704at2157"/>
<gene>
    <name evidence="1" type="ORF">CUN85_11085</name>
</gene>
<organism evidence="1 2">
    <name type="scientific">Methanolobus halotolerans</name>
    <dbReference type="NCBI Taxonomy" id="2052935"/>
    <lineage>
        <taxon>Archaea</taxon>
        <taxon>Methanobacteriati</taxon>
        <taxon>Methanobacteriota</taxon>
        <taxon>Stenosarchaea group</taxon>
        <taxon>Methanomicrobia</taxon>
        <taxon>Methanosarcinales</taxon>
        <taxon>Methanosarcinaceae</taxon>
        <taxon>Methanolobus</taxon>
    </lineage>
</organism>
<dbReference type="AlphaFoldDB" id="A0A4E0QQE3"/>
<dbReference type="EMBL" id="PGGK01000015">
    <property type="protein sequence ID" value="TGC07436.1"/>
    <property type="molecule type" value="Genomic_DNA"/>
</dbReference>
<dbReference type="CDD" id="cd10931">
    <property type="entry name" value="CE4_u7"/>
    <property type="match status" value="1"/>
</dbReference>
<protein>
    <recommendedName>
        <fullName evidence="3">Polysaccharide deacetylase</fullName>
    </recommendedName>
</protein>
<proteinExistence type="predicted"/>
<dbReference type="InterPro" id="IPR011330">
    <property type="entry name" value="Glyco_hydro/deAcase_b/a-brl"/>
</dbReference>
<name>A0A4E0QQE3_9EURY</name>